<dbReference type="InterPro" id="IPR050570">
    <property type="entry name" value="Cell_wall_metabolism_enzyme"/>
</dbReference>
<keyword evidence="2" id="KW-0472">Membrane</keyword>
<protein>
    <submittedName>
        <fullName evidence="4">Peptidase M23</fullName>
    </submittedName>
</protein>
<dbReference type="Proteomes" id="UP000077096">
    <property type="component" value="Chromosome"/>
</dbReference>
<accession>A0A172T324</accession>
<dbReference type="KEGG" id="fng:JM64_04765"/>
<keyword evidence="1" id="KW-0732">Signal</keyword>
<dbReference type="Gene3D" id="2.70.70.10">
    <property type="entry name" value="Glucose Permease (Domain IIA)"/>
    <property type="match status" value="1"/>
</dbReference>
<feature type="domain" description="M23ase beta-sheet core" evidence="3">
    <location>
        <begin position="60"/>
        <end position="118"/>
    </location>
</feature>
<dbReference type="SUPFAM" id="SSF51261">
    <property type="entry name" value="Duplicated hybrid motif"/>
    <property type="match status" value="1"/>
</dbReference>
<feature type="transmembrane region" description="Helical" evidence="2">
    <location>
        <begin position="15"/>
        <end position="35"/>
    </location>
</feature>
<dbReference type="PANTHER" id="PTHR21666:SF289">
    <property type="entry name" value="L-ALA--D-GLU ENDOPEPTIDASE"/>
    <property type="match status" value="1"/>
</dbReference>
<keyword evidence="2" id="KW-0812">Transmembrane</keyword>
<evidence type="ECO:0000256" key="1">
    <source>
        <dbReference type="ARBA" id="ARBA00022729"/>
    </source>
</evidence>
<proteinExistence type="predicted"/>
<dbReference type="Pfam" id="PF01551">
    <property type="entry name" value="Peptidase_M23"/>
    <property type="match status" value="1"/>
</dbReference>
<reference evidence="4 5" key="1">
    <citation type="submission" date="2014-08" db="EMBL/GenBank/DDBJ databases">
        <title>Fervidobacterium pennivorans DYC genome.</title>
        <authorList>
            <person name="Wushke S."/>
        </authorList>
    </citation>
    <scope>NUCLEOTIDE SEQUENCE [LARGE SCALE GENOMIC DNA]</scope>
    <source>
        <strain evidence="4 5">DYC</strain>
    </source>
</reference>
<dbReference type="PANTHER" id="PTHR21666">
    <property type="entry name" value="PEPTIDASE-RELATED"/>
    <property type="match status" value="1"/>
</dbReference>
<dbReference type="InterPro" id="IPR011055">
    <property type="entry name" value="Dup_hybrid_motif"/>
</dbReference>
<evidence type="ECO:0000313" key="4">
    <source>
        <dbReference type="EMBL" id="ANE41364.1"/>
    </source>
</evidence>
<evidence type="ECO:0000313" key="5">
    <source>
        <dbReference type="Proteomes" id="UP000077096"/>
    </source>
</evidence>
<dbReference type="CDD" id="cd12797">
    <property type="entry name" value="M23_peptidase"/>
    <property type="match status" value="1"/>
</dbReference>
<dbReference type="PATRIC" id="fig|93466.3.peg.1014"/>
<dbReference type="AlphaFoldDB" id="A0A172T324"/>
<name>A0A172T324_FERPE</name>
<dbReference type="EMBL" id="CP011393">
    <property type="protein sequence ID" value="ANE41364.1"/>
    <property type="molecule type" value="Genomic_DNA"/>
</dbReference>
<organism evidence="4 5">
    <name type="scientific">Fervidobacterium pennivorans</name>
    <dbReference type="NCBI Taxonomy" id="93466"/>
    <lineage>
        <taxon>Bacteria</taxon>
        <taxon>Thermotogati</taxon>
        <taxon>Thermotogota</taxon>
        <taxon>Thermotogae</taxon>
        <taxon>Thermotogales</taxon>
        <taxon>Fervidobacteriaceae</taxon>
        <taxon>Fervidobacterium</taxon>
    </lineage>
</organism>
<sequence>MEVLEVRHPLNRFKFILFVSFFFIAFVPSLLVALYQLPVDSSYITAAFLEFRATGKVPHFHSGIDFSTFLKEGIPIKAVDNGFVRRLEIDLDNIYGNTVVLEHTDGYRTLYAHLSQFAEKYEKLANMLREEFGSRRIVVEFLSDDWKVSAGEVIGYSGKTGEAAQPHCHFEVRDKEEKNIYDPLDFIDKSLLKPVQMRIILKSLIIDGKEYPYSENATYEFSGTYPKIAAEAYTELAKNLLGIKEIKVYFSGDLVYHIILDRLPMEYWEKPYSLYDEHTVMTSLIYKGYYKLYSDELLPYVKVNRVKEYNMSSYKVVLEIGDAFGNVGKFSFNVQRR</sequence>
<dbReference type="OrthoDB" id="9805070at2"/>
<dbReference type="InterPro" id="IPR016047">
    <property type="entry name" value="M23ase_b-sheet_dom"/>
</dbReference>
<gene>
    <name evidence="4" type="ORF">JM64_04765</name>
</gene>
<evidence type="ECO:0000256" key="2">
    <source>
        <dbReference type="SAM" id="Phobius"/>
    </source>
</evidence>
<evidence type="ECO:0000259" key="3">
    <source>
        <dbReference type="Pfam" id="PF01551"/>
    </source>
</evidence>
<dbReference type="GO" id="GO:0004222">
    <property type="term" value="F:metalloendopeptidase activity"/>
    <property type="evidence" value="ECO:0007669"/>
    <property type="project" value="TreeGrafter"/>
</dbReference>
<keyword evidence="2" id="KW-1133">Transmembrane helix</keyword>